<accession>A0ABP7C5G9</accession>
<dbReference type="CDD" id="cd20625">
    <property type="entry name" value="CYP164-like"/>
    <property type="match status" value="1"/>
</dbReference>
<protein>
    <submittedName>
        <fullName evidence="4">Cytochrome P450</fullName>
    </submittedName>
</protein>
<keyword evidence="5" id="KW-1185">Reference proteome</keyword>
<keyword evidence="2" id="KW-0349">Heme</keyword>
<feature type="compositionally biased region" description="Low complexity" evidence="3">
    <location>
        <begin position="72"/>
        <end position="86"/>
    </location>
</feature>
<dbReference type="PROSITE" id="PS00086">
    <property type="entry name" value="CYTOCHROME_P450"/>
    <property type="match status" value="1"/>
</dbReference>
<evidence type="ECO:0000313" key="4">
    <source>
        <dbReference type="EMBL" id="GAA3678005.1"/>
    </source>
</evidence>
<keyword evidence="2" id="KW-0479">Metal-binding</keyword>
<gene>
    <name evidence="4" type="ORF">GCM10023081_15320</name>
</gene>
<dbReference type="EMBL" id="BAABEO010000009">
    <property type="protein sequence ID" value="GAA3678005.1"/>
    <property type="molecule type" value="Genomic_DNA"/>
</dbReference>
<evidence type="ECO:0000256" key="3">
    <source>
        <dbReference type="SAM" id="MobiDB-lite"/>
    </source>
</evidence>
<dbReference type="InterPro" id="IPR002397">
    <property type="entry name" value="Cyt_P450_B"/>
</dbReference>
<dbReference type="Pfam" id="PF00067">
    <property type="entry name" value="p450"/>
    <property type="match status" value="1"/>
</dbReference>
<dbReference type="InterPro" id="IPR017972">
    <property type="entry name" value="Cyt_P450_CS"/>
</dbReference>
<comment type="caution">
    <text evidence="4">The sequence shown here is derived from an EMBL/GenBank/DDBJ whole genome shotgun (WGS) entry which is preliminary data.</text>
</comment>
<evidence type="ECO:0000313" key="5">
    <source>
        <dbReference type="Proteomes" id="UP001500752"/>
    </source>
</evidence>
<dbReference type="Gene3D" id="1.10.630.10">
    <property type="entry name" value="Cytochrome P450"/>
    <property type="match status" value="1"/>
</dbReference>
<dbReference type="RefSeq" id="WP_345149760.1">
    <property type="nucleotide sequence ID" value="NZ_BAABEO010000009.1"/>
</dbReference>
<keyword evidence="2" id="KW-0503">Monooxygenase</keyword>
<sequence>MKQPPSKEEQGLWEQILDYSNRANPYPLYAQLRSAPVTKLADDSYLVSTYAEILSLLHDPRVSSDPRRNPQALAAAAAAAGAPGAADEASPEEVSEASQSFLLRDPPDHDRLRRLTMRHFGPPNAPRRVTDLEPRMLEIVTELIDDMEGRSRVDLVEDLAYPFPVSVICELLGVPAEDKPRFRVWVDRLLESTDPNLDAETRMQRQREAGQDLNAYMGELVAAHQKDPGGDMLSAMATDDGPEGRMDTEELVSVGLLLLIAGHETTVNLISNGALTLLRHPEMLQRLRAEPDLAIPMVEELLRYEPPVHFVPFRTAIDDIDIAGTTIPKGSAITLALAAGNRDPRHVADPDRFIPDRPNNAHLGFGSGIHICFGAPLARLEAQTALTEFARRLENPRLVEDPPPYRLSPLLRGPKHLEADIDGVLAADHSGAP</sequence>
<keyword evidence="2" id="KW-0408">Iron</keyword>
<evidence type="ECO:0000256" key="2">
    <source>
        <dbReference type="RuleBase" id="RU000461"/>
    </source>
</evidence>
<evidence type="ECO:0000256" key="1">
    <source>
        <dbReference type="ARBA" id="ARBA00010617"/>
    </source>
</evidence>
<reference evidence="5" key="1">
    <citation type="journal article" date="2019" name="Int. J. Syst. Evol. Microbiol.">
        <title>The Global Catalogue of Microorganisms (GCM) 10K type strain sequencing project: providing services to taxonomists for standard genome sequencing and annotation.</title>
        <authorList>
            <consortium name="The Broad Institute Genomics Platform"/>
            <consortium name="The Broad Institute Genome Sequencing Center for Infectious Disease"/>
            <person name="Wu L."/>
            <person name="Ma J."/>
        </authorList>
    </citation>
    <scope>NUCLEOTIDE SEQUENCE [LARGE SCALE GENOMIC DNA]</scope>
    <source>
        <strain evidence="5">JCM 30742</strain>
    </source>
</reference>
<dbReference type="PANTHER" id="PTHR46696:SF1">
    <property type="entry name" value="CYTOCHROME P450 YJIB-RELATED"/>
    <property type="match status" value="1"/>
</dbReference>
<feature type="region of interest" description="Disordered" evidence="3">
    <location>
        <begin position="60"/>
        <end position="108"/>
    </location>
</feature>
<dbReference type="PRINTS" id="PR00359">
    <property type="entry name" value="BP450"/>
</dbReference>
<comment type="similarity">
    <text evidence="1 2">Belongs to the cytochrome P450 family.</text>
</comment>
<dbReference type="SUPFAM" id="SSF48264">
    <property type="entry name" value="Cytochrome P450"/>
    <property type="match status" value="1"/>
</dbReference>
<dbReference type="PANTHER" id="PTHR46696">
    <property type="entry name" value="P450, PUTATIVE (EUROFUNG)-RELATED"/>
    <property type="match status" value="1"/>
</dbReference>
<proteinExistence type="inferred from homology"/>
<dbReference type="InterPro" id="IPR001128">
    <property type="entry name" value="Cyt_P450"/>
</dbReference>
<dbReference type="InterPro" id="IPR036396">
    <property type="entry name" value="Cyt_P450_sf"/>
</dbReference>
<keyword evidence="2" id="KW-0560">Oxidoreductase</keyword>
<dbReference type="PRINTS" id="PR00385">
    <property type="entry name" value="P450"/>
</dbReference>
<dbReference type="Proteomes" id="UP001500752">
    <property type="component" value="Unassembled WGS sequence"/>
</dbReference>
<organism evidence="4 5">
    <name type="scientific">Arthrobacter ginkgonis</name>
    <dbReference type="NCBI Taxonomy" id="1630594"/>
    <lineage>
        <taxon>Bacteria</taxon>
        <taxon>Bacillati</taxon>
        <taxon>Actinomycetota</taxon>
        <taxon>Actinomycetes</taxon>
        <taxon>Micrococcales</taxon>
        <taxon>Micrococcaceae</taxon>
        <taxon>Arthrobacter</taxon>
    </lineage>
</organism>
<name>A0ABP7C5G9_9MICC</name>